<proteinExistence type="predicted"/>
<protein>
    <recommendedName>
        <fullName evidence="3">Retention module-containing protein</fullName>
    </recommendedName>
</protein>
<evidence type="ECO:0000313" key="1">
    <source>
        <dbReference type="EMBL" id="MBO1926983.1"/>
    </source>
</evidence>
<evidence type="ECO:0000313" key="2">
    <source>
        <dbReference type="Proteomes" id="UP000664835"/>
    </source>
</evidence>
<comment type="caution">
    <text evidence="1">The sequence shown here is derived from an EMBL/GenBank/DDBJ whole genome shotgun (WGS) entry which is preliminary data.</text>
</comment>
<dbReference type="EMBL" id="JAGETV010000006">
    <property type="protein sequence ID" value="MBO1926983.1"/>
    <property type="molecule type" value="Genomic_DNA"/>
</dbReference>
<reference evidence="1 2" key="1">
    <citation type="submission" date="2021-03" db="EMBL/GenBank/DDBJ databases">
        <title>Thiomicrorhabdus sp.nov.,novel sulfur-oxidizing bacteria isolated from coastal sediment.</title>
        <authorList>
            <person name="Liu X."/>
        </authorList>
    </citation>
    <scope>NUCLEOTIDE SEQUENCE [LARGE SCALE GENOMIC DNA]</scope>
    <source>
        <strain evidence="1 2">6S2-11</strain>
    </source>
</reference>
<evidence type="ECO:0008006" key="3">
    <source>
        <dbReference type="Google" id="ProtNLM"/>
    </source>
</evidence>
<dbReference type="RefSeq" id="WP_208148426.1">
    <property type="nucleotide sequence ID" value="NZ_JAGETV010000006.1"/>
</dbReference>
<gene>
    <name evidence="1" type="ORF">J3998_05285</name>
</gene>
<dbReference type="Proteomes" id="UP000664835">
    <property type="component" value="Unassembled WGS sequence"/>
</dbReference>
<name>A0ABS3Q3S0_9GAMM</name>
<keyword evidence="2" id="KW-1185">Reference proteome</keyword>
<accession>A0ABS3Q3S0</accession>
<organism evidence="1 2">
    <name type="scientific">Thiomicrorhabdus marina</name>
    <dbReference type="NCBI Taxonomy" id="2818442"/>
    <lineage>
        <taxon>Bacteria</taxon>
        <taxon>Pseudomonadati</taxon>
        <taxon>Pseudomonadota</taxon>
        <taxon>Gammaproteobacteria</taxon>
        <taxon>Thiotrichales</taxon>
        <taxon>Piscirickettsiaceae</taxon>
        <taxon>Thiomicrorhabdus</taxon>
    </lineage>
</organism>
<sequence>MQSATVQSISGSVTIVTEGKAYLAQVGDEVALNAVVVAAENSECMLECEHGSVLIAAQQKLLIDEDVLGVSVDPLSEAQVSQSSFQHAVVQIALADPDHILSQLLTNLNSLLNQSMDTSPFVDSALLEDHSLFLEVEAEQMQSQDLLTEGLNAAREQVSELSLEEALTGELTASAEADVSEATFSVGNTEALVHILETSQDSMEFDGLIGQLVQVMDLSKHFSSGGENFASLSSLEIGLNLDDDDFVVSDSPYQQI</sequence>